<gene>
    <name evidence="2" type="ORF">BDV25DRAFT_147805</name>
</gene>
<evidence type="ECO:0000313" key="3">
    <source>
        <dbReference type="Proteomes" id="UP000325780"/>
    </source>
</evidence>
<feature type="transmembrane region" description="Helical" evidence="1">
    <location>
        <begin position="29"/>
        <end position="49"/>
    </location>
</feature>
<sequence length="105" mass="12194">MAIPFRLYRRCYNSSSSSCLIRMPNVGPLVSLVMFCLFDLSIFFFFFFLKKSGFNLLLKKIFFFFFYLSEGSCLSPGPMTHLFYCLIFRVHGGSFKSTAVMLRSI</sequence>
<feature type="transmembrane region" description="Helical" evidence="1">
    <location>
        <begin position="61"/>
        <end position="87"/>
    </location>
</feature>
<keyword evidence="1" id="KW-0812">Transmembrane</keyword>
<name>A0A5N6U8R9_ASPAV</name>
<organism evidence="2 3">
    <name type="scientific">Aspergillus avenaceus</name>
    <dbReference type="NCBI Taxonomy" id="36643"/>
    <lineage>
        <taxon>Eukaryota</taxon>
        <taxon>Fungi</taxon>
        <taxon>Dikarya</taxon>
        <taxon>Ascomycota</taxon>
        <taxon>Pezizomycotina</taxon>
        <taxon>Eurotiomycetes</taxon>
        <taxon>Eurotiomycetidae</taxon>
        <taxon>Eurotiales</taxon>
        <taxon>Aspergillaceae</taxon>
        <taxon>Aspergillus</taxon>
        <taxon>Aspergillus subgen. Circumdati</taxon>
    </lineage>
</organism>
<evidence type="ECO:0000313" key="2">
    <source>
        <dbReference type="EMBL" id="KAE8154511.1"/>
    </source>
</evidence>
<evidence type="ECO:0000256" key="1">
    <source>
        <dbReference type="SAM" id="Phobius"/>
    </source>
</evidence>
<dbReference type="EMBL" id="ML742029">
    <property type="protein sequence ID" value="KAE8154511.1"/>
    <property type="molecule type" value="Genomic_DNA"/>
</dbReference>
<accession>A0A5N6U8R9</accession>
<keyword evidence="3" id="KW-1185">Reference proteome</keyword>
<reference evidence="2 3" key="1">
    <citation type="submission" date="2019-04" db="EMBL/GenBank/DDBJ databases">
        <title>Friends and foes A comparative genomics study of 23 Aspergillus species from section Flavi.</title>
        <authorList>
            <consortium name="DOE Joint Genome Institute"/>
            <person name="Kjaerbolling I."/>
            <person name="Vesth T."/>
            <person name="Frisvad J.C."/>
            <person name="Nybo J.L."/>
            <person name="Theobald S."/>
            <person name="Kildgaard S."/>
            <person name="Isbrandt T."/>
            <person name="Kuo A."/>
            <person name="Sato A."/>
            <person name="Lyhne E.K."/>
            <person name="Kogle M.E."/>
            <person name="Wiebenga A."/>
            <person name="Kun R.S."/>
            <person name="Lubbers R.J."/>
            <person name="Makela M.R."/>
            <person name="Barry K."/>
            <person name="Chovatia M."/>
            <person name="Clum A."/>
            <person name="Daum C."/>
            <person name="Haridas S."/>
            <person name="He G."/>
            <person name="LaButti K."/>
            <person name="Lipzen A."/>
            <person name="Mondo S."/>
            <person name="Riley R."/>
            <person name="Salamov A."/>
            <person name="Simmons B.A."/>
            <person name="Magnuson J.K."/>
            <person name="Henrissat B."/>
            <person name="Mortensen U.H."/>
            <person name="Larsen T.O."/>
            <person name="Devries R.P."/>
            <person name="Grigoriev I.V."/>
            <person name="Machida M."/>
            <person name="Baker S.E."/>
            <person name="Andersen M.R."/>
        </authorList>
    </citation>
    <scope>NUCLEOTIDE SEQUENCE [LARGE SCALE GENOMIC DNA]</scope>
    <source>
        <strain evidence="2 3">IBT 18842</strain>
    </source>
</reference>
<protein>
    <submittedName>
        <fullName evidence="2">Uncharacterized protein</fullName>
    </submittedName>
</protein>
<dbReference type="Proteomes" id="UP000325780">
    <property type="component" value="Unassembled WGS sequence"/>
</dbReference>
<proteinExistence type="predicted"/>
<keyword evidence="1" id="KW-0472">Membrane</keyword>
<keyword evidence="1" id="KW-1133">Transmembrane helix</keyword>
<dbReference type="AlphaFoldDB" id="A0A5N6U8R9"/>